<dbReference type="AlphaFoldDB" id="A0AB39QX13"/>
<dbReference type="EMBL" id="CP163441">
    <property type="protein sequence ID" value="XDQ47155.1"/>
    <property type="molecule type" value="Genomic_DNA"/>
</dbReference>
<dbReference type="PRINTS" id="PR00420">
    <property type="entry name" value="RNGMNOXGNASE"/>
</dbReference>
<gene>
    <name evidence="1" type="ORF">AB5J52_35550</name>
</gene>
<proteinExistence type="predicted"/>
<evidence type="ECO:0000313" key="1">
    <source>
        <dbReference type="EMBL" id="XDQ47155.1"/>
    </source>
</evidence>
<organism evidence="1">
    <name type="scientific">Streptomyces sp. R39</name>
    <dbReference type="NCBI Taxonomy" id="3238631"/>
    <lineage>
        <taxon>Bacteria</taxon>
        <taxon>Bacillati</taxon>
        <taxon>Actinomycetota</taxon>
        <taxon>Actinomycetes</taxon>
        <taxon>Kitasatosporales</taxon>
        <taxon>Streptomycetaceae</taxon>
        <taxon>Streptomyces</taxon>
    </lineage>
</organism>
<dbReference type="Gene3D" id="3.50.50.60">
    <property type="entry name" value="FAD/NAD(P)-binding domain"/>
    <property type="match status" value="1"/>
</dbReference>
<reference evidence="1" key="1">
    <citation type="submission" date="2024-07" db="EMBL/GenBank/DDBJ databases">
        <authorList>
            <person name="Yu S.T."/>
        </authorList>
    </citation>
    <scope>NUCLEOTIDE SEQUENCE</scope>
    <source>
        <strain evidence="1">R39</strain>
    </source>
</reference>
<dbReference type="PANTHER" id="PTHR10668">
    <property type="entry name" value="PHYTOENE DEHYDROGENASE"/>
    <property type="match status" value="1"/>
</dbReference>
<sequence length="469" mass="49088">MTTAVVVGSGPNGLAAALTLAAAGVRVRVIEAADVLGGGVRSAELTLPGLVHDECAGFHPLAPGSAFAQRFDLAGAGLTWRWAPVEFAHPLAGGRGAVALRSVAETAAGLGAGGRGWQRTFGPLAERFPAISEEFLQPVLHVPGHPLHLARFGAYAGLPATLLARRLRTPEAQALFAGVAAHAFRPLDTPASSAIGVALTTAAHAFGWPVAERGTAAIRDAILARAAEHGVRFETGRRVTSLDELGAPDVVMLDTSPAAAARIAGDRMPPRVRRAYLRYRHGPGAFKVDFAVEGGVPWTHEGSRSAGTVHLGGDLAEMATAEKEVAAGRMPERPFVLVGQQYLADRTRSAGDVHPLYAYAHVPAGFTGDATEAITARIEQYAPGFRDRIRATYVRSTTELSRHNENYVAGDIVTGANDPWQLLFRPRPALDPYATGIPGVHLCSAATPPGAGAHGMCGYNAAQRALARL</sequence>
<accession>A0AB39QX13</accession>
<dbReference type="Pfam" id="PF13450">
    <property type="entry name" value="NAD_binding_8"/>
    <property type="match status" value="1"/>
</dbReference>
<dbReference type="RefSeq" id="WP_369226135.1">
    <property type="nucleotide sequence ID" value="NZ_CP163441.1"/>
</dbReference>
<dbReference type="SUPFAM" id="SSF51905">
    <property type="entry name" value="FAD/NAD(P)-binding domain"/>
    <property type="match status" value="1"/>
</dbReference>
<name>A0AB39QX13_9ACTN</name>
<dbReference type="PANTHER" id="PTHR10668:SF105">
    <property type="entry name" value="DEHYDROGENASE-RELATED"/>
    <property type="match status" value="1"/>
</dbReference>
<dbReference type="InterPro" id="IPR036188">
    <property type="entry name" value="FAD/NAD-bd_sf"/>
</dbReference>
<protein>
    <submittedName>
        <fullName evidence="1">Phytoene desaturase family protein</fullName>
    </submittedName>
</protein>